<feature type="domain" description="Ig-like" evidence="1">
    <location>
        <begin position="880"/>
        <end position="971"/>
    </location>
</feature>
<evidence type="ECO:0000313" key="2">
    <source>
        <dbReference type="EMBL" id="GAA4456681.1"/>
    </source>
</evidence>
<dbReference type="SUPFAM" id="SSF48726">
    <property type="entry name" value="Immunoglobulin"/>
    <property type="match status" value="1"/>
</dbReference>
<dbReference type="PROSITE" id="PS50835">
    <property type="entry name" value="IG_LIKE"/>
    <property type="match status" value="2"/>
</dbReference>
<organism evidence="2 3">
    <name type="scientific">Rurimicrobium arvi</name>
    <dbReference type="NCBI Taxonomy" id="2049916"/>
    <lineage>
        <taxon>Bacteria</taxon>
        <taxon>Pseudomonadati</taxon>
        <taxon>Bacteroidota</taxon>
        <taxon>Chitinophagia</taxon>
        <taxon>Chitinophagales</taxon>
        <taxon>Chitinophagaceae</taxon>
        <taxon>Rurimicrobium</taxon>
    </lineage>
</organism>
<protein>
    <recommendedName>
        <fullName evidence="1">Ig-like domain-containing protein</fullName>
    </recommendedName>
</protein>
<dbReference type="InterPro" id="IPR026444">
    <property type="entry name" value="Secre_tail"/>
</dbReference>
<dbReference type="Gene3D" id="2.60.40.2700">
    <property type="match status" value="1"/>
</dbReference>
<dbReference type="Pfam" id="PF18962">
    <property type="entry name" value="Por_Secre_tail"/>
    <property type="match status" value="1"/>
</dbReference>
<evidence type="ECO:0000313" key="3">
    <source>
        <dbReference type="Proteomes" id="UP001501410"/>
    </source>
</evidence>
<sequence length="1209" mass="128270">MDDASFSVTIPSFTFLGTAYTQVWASENGFLQFGATSPTGGMRTGYISTTDAAARTGISAFCRDLAGKTGSSLRTQTIGSEVIFQWTNLANFLSTAQNYTFQIRLNTSTNEIRVVYNTLTVTATTSSPNQVGLRGSSTDFNNRTSTSSWAASAAGTLNTASMTVSPTIAPASGLNYIWNPPPPCNSRPAGGTAVSSAGVTAICPGATATLSVTGSTITVSGLTYAWDSSIVSSGGPWSPVPGATATTYTAAPSACKTVYYRRRTICAAVSLSDTSKSVSVTTKCAIIPPYSETFESITAVNQFPNCMSATARVETQINPTGFANQINHTPGGSKYASFLFSANDYLFTPGIQLTAGKTYEFTFWYVTDGVAGWDSLSLNYGSAPNAAAMTTKLFPRLSNLTNTAYRKYTVRFVATSSAVQYFGINCISKLAPNRLTIDDIGLQEVPPCGGKPLTGAPAALPIRICSSGSVELDLPAMPPALGLTYEWQDSSVGSRWSNAPGRPSFGGNTLPFTTGAFGVNTWFRCIVRCSLTGDSAISPSVLVPTGPYDLPYFENFESINAPNTLPICMSATNLGTFVQSQVAPGTLGRANHTPGGSKYAFFRWSCNDYIFTPAMRLTAGVQYIFSFWYVNDGLSGWTTLNVKYGNDATAAAMTSTLKTVSNAKNTTFVQYADTFSVSKSGIYNFGIYCNATGVPFYMSIDDIGMQFRPCSGMPVAGTIDGSVPSGTGVCPGTFITLKTIGATSSAITGISYQWQRTPSGTSSWKNIAGATDSTLAADTLGGYDYRIRVVCSNSHDTNLSGIYSIPQFAPHPPVSISPSASPVIFCLGDTVKLNASNFPGGVYDWIKDGAPIPGWKFSDFSATSSGKYKVIVTSPVSPCPAISNEVELRQVDPGFTVNLITPKDSFGCEGDSLVLTGTSKPGVTYQWRRNNVPIPGATGASINVTTSGTYALTADDGTAPCKALSRSINVTINPKPVAVITIPGGVTTACENEGVRLDANPVPSFSYQWQRYGAPVFGSTDSSLIVRNSGTYSVKVRSREGCVNTSASVNITILPSPNPLITRTSYTLSTLFGFVAYKWFRNGTEMPGRTDDTLNLTLNGNYKVLVTDTNGCTGESNTLTVNDSTLGVSQFDLSETVRIYPNPVSGKLHIECPVPFEAELSDLLGRSVMQGIRQTETDCSALPDGVYLLTLKGKNQEVLLKQKIVKHSR</sequence>
<keyword evidence="3" id="KW-1185">Reference proteome</keyword>
<proteinExistence type="predicted"/>
<dbReference type="Proteomes" id="UP001501410">
    <property type="component" value="Unassembled WGS sequence"/>
</dbReference>
<comment type="caution">
    <text evidence="2">The sequence shown here is derived from an EMBL/GenBank/DDBJ whole genome shotgun (WGS) entry which is preliminary data.</text>
</comment>
<dbReference type="InterPro" id="IPR007110">
    <property type="entry name" value="Ig-like_dom"/>
</dbReference>
<name>A0ABP8MVE0_9BACT</name>
<dbReference type="EMBL" id="BAABEZ010000022">
    <property type="protein sequence ID" value="GAA4456681.1"/>
    <property type="molecule type" value="Genomic_DNA"/>
</dbReference>
<feature type="domain" description="Ig-like" evidence="1">
    <location>
        <begin position="974"/>
        <end position="1050"/>
    </location>
</feature>
<dbReference type="Gene3D" id="2.60.120.200">
    <property type="match status" value="2"/>
</dbReference>
<accession>A0ABP8MVE0</accession>
<dbReference type="InterPro" id="IPR036179">
    <property type="entry name" value="Ig-like_dom_sf"/>
</dbReference>
<reference evidence="3" key="1">
    <citation type="journal article" date="2019" name="Int. J. Syst. Evol. Microbiol.">
        <title>The Global Catalogue of Microorganisms (GCM) 10K type strain sequencing project: providing services to taxonomists for standard genome sequencing and annotation.</title>
        <authorList>
            <consortium name="The Broad Institute Genomics Platform"/>
            <consortium name="The Broad Institute Genome Sequencing Center for Infectious Disease"/>
            <person name="Wu L."/>
            <person name="Ma J."/>
        </authorList>
    </citation>
    <scope>NUCLEOTIDE SEQUENCE [LARGE SCALE GENOMIC DNA]</scope>
    <source>
        <strain evidence="3">JCM 31921</strain>
    </source>
</reference>
<dbReference type="NCBIfam" id="TIGR04183">
    <property type="entry name" value="Por_Secre_tail"/>
    <property type="match status" value="1"/>
</dbReference>
<evidence type="ECO:0000259" key="1">
    <source>
        <dbReference type="PROSITE" id="PS50835"/>
    </source>
</evidence>
<dbReference type="InterPro" id="IPR013783">
    <property type="entry name" value="Ig-like_fold"/>
</dbReference>
<gene>
    <name evidence="2" type="ORF">GCM10023092_22290</name>
</gene>
<dbReference type="Gene3D" id="2.60.40.10">
    <property type="entry name" value="Immunoglobulins"/>
    <property type="match status" value="3"/>
</dbReference>
<dbReference type="NCBIfam" id="NF038128">
    <property type="entry name" value="choice_anch_J"/>
    <property type="match status" value="1"/>
</dbReference>